<dbReference type="EMBL" id="SMKL01000031">
    <property type="protein sequence ID" value="TDC50370.1"/>
    <property type="molecule type" value="Genomic_DNA"/>
</dbReference>
<evidence type="ECO:0000259" key="2">
    <source>
        <dbReference type="Pfam" id="PF01408"/>
    </source>
</evidence>
<dbReference type="Gene3D" id="3.40.50.720">
    <property type="entry name" value="NAD(P)-binding Rossmann-like Domain"/>
    <property type="match status" value="1"/>
</dbReference>
<feature type="domain" description="Gfo/Idh/MocA-like oxidoreductase N-terminal" evidence="2">
    <location>
        <begin position="4"/>
        <end position="123"/>
    </location>
</feature>
<evidence type="ECO:0000256" key="1">
    <source>
        <dbReference type="ARBA" id="ARBA00023002"/>
    </source>
</evidence>
<dbReference type="Pfam" id="PF01408">
    <property type="entry name" value="GFO_IDH_MocA"/>
    <property type="match status" value="1"/>
</dbReference>
<proteinExistence type="predicted"/>
<name>A0A4R4RLE5_9ACTN</name>
<comment type="caution">
    <text evidence="3">The sequence shown here is derived from an EMBL/GenBank/DDBJ whole genome shotgun (WGS) entry which is preliminary data.</text>
</comment>
<keyword evidence="4" id="KW-1185">Reference proteome</keyword>
<organism evidence="3 4">
    <name type="scientific">Jiangella ureilytica</name>
    <dbReference type="NCBI Taxonomy" id="2530374"/>
    <lineage>
        <taxon>Bacteria</taxon>
        <taxon>Bacillati</taxon>
        <taxon>Actinomycetota</taxon>
        <taxon>Actinomycetes</taxon>
        <taxon>Jiangellales</taxon>
        <taxon>Jiangellaceae</taxon>
        <taxon>Jiangella</taxon>
    </lineage>
</organism>
<dbReference type="InterPro" id="IPR000683">
    <property type="entry name" value="Gfo/Idh/MocA-like_OxRdtase_N"/>
</dbReference>
<dbReference type="AlphaFoldDB" id="A0A4R4RLE5"/>
<dbReference type="GO" id="GO:0016491">
    <property type="term" value="F:oxidoreductase activity"/>
    <property type="evidence" value="ECO:0007669"/>
    <property type="project" value="UniProtKB-KW"/>
</dbReference>
<dbReference type="RefSeq" id="WP_131983868.1">
    <property type="nucleotide sequence ID" value="NZ_SMKL01000031.1"/>
</dbReference>
<reference evidence="3 4" key="1">
    <citation type="submission" date="2019-02" db="EMBL/GenBank/DDBJ databases">
        <title>Draft genome sequences of novel Actinobacteria.</title>
        <authorList>
            <person name="Sahin N."/>
            <person name="Ay H."/>
            <person name="Saygin H."/>
        </authorList>
    </citation>
    <scope>NUCLEOTIDE SEQUENCE [LARGE SCALE GENOMIC DNA]</scope>
    <source>
        <strain evidence="3 4">KC603</strain>
    </source>
</reference>
<keyword evidence="1" id="KW-0560">Oxidoreductase</keyword>
<dbReference type="OrthoDB" id="9801953at2"/>
<dbReference type="GO" id="GO:0000166">
    <property type="term" value="F:nucleotide binding"/>
    <property type="evidence" value="ECO:0007669"/>
    <property type="project" value="InterPro"/>
</dbReference>
<sequence length="343" mass="36701">MTLGVGFLGAGPVTQAIHLPTLARLGPLFRVVHVMDVDPAVAAEVASRVGARSTTRVGDVLEDPGVDVVAVCSPPRVHTAQVEAACRAGVRGVLCEKPLATTIADAERIEAVTAATGVPVVVGAMHTFDPAWRWARTETMSWGDVHAVRSRIVNGPNARFEDAATEFLGRPPFPRFDLDTPEAVAAFLRHVILTLAIHDLPLVRHFAPIVDEVIHVDAVEPFGWLVLARGGDTTVELTGSKNATWKPDWTFEVVSADAHLLVEFPPSYVHAGAGVAAVTTRTGTRLMPPEDHNGYEGEWRRIAELARGVRTDPRDVQAAVDDLRYAVDLAEAAAARALTGRAA</sequence>
<dbReference type="Proteomes" id="UP000295621">
    <property type="component" value="Unassembled WGS sequence"/>
</dbReference>
<dbReference type="InterPro" id="IPR050463">
    <property type="entry name" value="Gfo/Idh/MocA_oxidrdct_glycsds"/>
</dbReference>
<dbReference type="Gene3D" id="3.30.360.10">
    <property type="entry name" value="Dihydrodipicolinate Reductase, domain 2"/>
    <property type="match status" value="1"/>
</dbReference>
<dbReference type="PANTHER" id="PTHR43818">
    <property type="entry name" value="BCDNA.GH03377"/>
    <property type="match status" value="1"/>
</dbReference>
<dbReference type="SUPFAM" id="SSF51735">
    <property type="entry name" value="NAD(P)-binding Rossmann-fold domains"/>
    <property type="match status" value="1"/>
</dbReference>
<evidence type="ECO:0000313" key="3">
    <source>
        <dbReference type="EMBL" id="TDC50370.1"/>
    </source>
</evidence>
<gene>
    <name evidence="3" type="ORF">E1212_15145</name>
</gene>
<dbReference type="InterPro" id="IPR036291">
    <property type="entry name" value="NAD(P)-bd_dom_sf"/>
</dbReference>
<protein>
    <submittedName>
        <fullName evidence="3">Gfo/Idh/MocA family oxidoreductase</fullName>
    </submittedName>
</protein>
<evidence type="ECO:0000313" key="4">
    <source>
        <dbReference type="Proteomes" id="UP000295621"/>
    </source>
</evidence>
<accession>A0A4R4RLE5</accession>
<dbReference type="PANTHER" id="PTHR43818:SF11">
    <property type="entry name" value="BCDNA.GH03377"/>
    <property type="match status" value="1"/>
</dbReference>